<organism evidence="6 7">
    <name type="scientific">Roseovarius indicus</name>
    <dbReference type="NCBI Taxonomy" id="540747"/>
    <lineage>
        <taxon>Bacteria</taxon>
        <taxon>Pseudomonadati</taxon>
        <taxon>Pseudomonadota</taxon>
        <taxon>Alphaproteobacteria</taxon>
        <taxon>Rhodobacterales</taxon>
        <taxon>Roseobacteraceae</taxon>
        <taxon>Roseovarius</taxon>
    </lineage>
</organism>
<dbReference type="Gene3D" id="3.50.50.60">
    <property type="entry name" value="FAD/NAD(P)-binding domain"/>
    <property type="match status" value="3"/>
</dbReference>
<evidence type="ECO:0000313" key="7">
    <source>
        <dbReference type="Proteomes" id="UP000325785"/>
    </source>
</evidence>
<dbReference type="SUPFAM" id="SSF51905">
    <property type="entry name" value="FAD/NAD(P)-binding domain"/>
    <property type="match status" value="2"/>
</dbReference>
<dbReference type="KEGG" id="rid:RIdsm_05587"/>
<keyword evidence="6" id="KW-0614">Plasmid</keyword>
<accession>A0A5P3AKJ0</accession>
<evidence type="ECO:0000256" key="5">
    <source>
        <dbReference type="SAM" id="MobiDB-lite"/>
    </source>
</evidence>
<evidence type="ECO:0000256" key="3">
    <source>
        <dbReference type="ARBA" id="ARBA00022857"/>
    </source>
</evidence>
<dbReference type="EC" id="1.14.13.160" evidence="6"/>
<keyword evidence="3" id="KW-0521">NADP</keyword>
<dbReference type="AlphaFoldDB" id="A0A5P3AKJ0"/>
<dbReference type="PANTHER" id="PTHR43098">
    <property type="entry name" value="L-ORNITHINE N(5)-MONOOXYGENASE-RELATED"/>
    <property type="match status" value="1"/>
</dbReference>
<dbReference type="PRINTS" id="PR00411">
    <property type="entry name" value="PNDRDTASEI"/>
</dbReference>
<gene>
    <name evidence="6" type="primary">otemo</name>
    <name evidence="6" type="ORF">RIdsm_05587</name>
</gene>
<dbReference type="GO" id="GO:0004497">
    <property type="term" value="F:monooxygenase activity"/>
    <property type="evidence" value="ECO:0007669"/>
    <property type="project" value="UniProtKB-KW"/>
</dbReference>
<evidence type="ECO:0000256" key="4">
    <source>
        <dbReference type="ARBA" id="ARBA00023002"/>
    </source>
</evidence>
<keyword evidence="2" id="KW-0274">FAD</keyword>
<keyword evidence="6" id="KW-0503">Monooxygenase</keyword>
<evidence type="ECO:0000256" key="2">
    <source>
        <dbReference type="ARBA" id="ARBA00022827"/>
    </source>
</evidence>
<sequence length="556" mass="63090">MPKDQPRPPASQAGQSPQNNSAPPKRADVLVIGAGVCGIYTLYRMRKLGFETVVLEAGDAPGGTWFWNRYPGCRFDSESYSYGYSFSPELLQEWDWKEHFAPQPETLSYLNYVIEKFDLLRHMVFGCRVSDAIFDEAEDEWVVHTENGQVYRSTYLLTAVGMLSAPTLPRIEGRETFGGEAFHTYDWPQEKTDFSGERVGVIGTGATGVQIVPVIAEQAKELYVFQRRPNWCAPLHNSPITPEEMADIKTRYDEIFDKCRKTPGGFLHGPDRRKFNEVPEVERLAFWEQLYASPGFGVWVGNFAEVLMDHEVNAEYTAFIANKIRQTVKDPKVAEKLIPTDHGFGTRRVPLETGYFEAFNRDNVHLVDVKESPIERITPIGVRTTAQEYKLDSLIYATGFDAITGAFDRINIVGRNGESLRDQWSDGPLTYLGIQSHGFPNLFTLAGPQGGSVATNFPRGIEDIVDWVSEFLVMLRDKGVQRVEPQQEAVEDWQKEVRDLYQMTLFHTAKSWFTGYNSNIEGRDGIRYLIYNGGSPRYRRRLEEVANAGYAGFDLK</sequence>
<dbReference type="PANTHER" id="PTHR43098:SF5">
    <property type="entry name" value="DUAL-FUNCTIONAL MONOOXYGENASE_METHYLTRANSFERASE PSOF"/>
    <property type="match status" value="1"/>
</dbReference>
<dbReference type="InterPro" id="IPR036188">
    <property type="entry name" value="FAD/NAD-bd_sf"/>
</dbReference>
<dbReference type="EMBL" id="CP031599">
    <property type="protein sequence ID" value="QEW29741.1"/>
    <property type="molecule type" value="Genomic_DNA"/>
</dbReference>
<evidence type="ECO:0000313" key="6">
    <source>
        <dbReference type="EMBL" id="QEW29741.1"/>
    </source>
</evidence>
<dbReference type="InterPro" id="IPR050775">
    <property type="entry name" value="FAD-binding_Monooxygenases"/>
</dbReference>
<protein>
    <submittedName>
        <fullName evidence="6">2-oxo-Delta(3)-4,5, 5-trimethylcyclopentenylacetyl-CoA monooxygenase</fullName>
        <ecNumber evidence="6">1.14.13.160</ecNumber>
    </submittedName>
</protein>
<name>A0A5P3AKJ0_9RHOB</name>
<dbReference type="Proteomes" id="UP000325785">
    <property type="component" value="Plasmid pRIdsm_01"/>
</dbReference>
<keyword evidence="4 6" id="KW-0560">Oxidoreductase</keyword>
<evidence type="ECO:0000256" key="1">
    <source>
        <dbReference type="ARBA" id="ARBA00022630"/>
    </source>
</evidence>
<geneLocation type="plasmid" evidence="7">
    <name>pridsm_01</name>
</geneLocation>
<keyword evidence="1" id="KW-0285">Flavoprotein</keyword>
<dbReference type="OrthoDB" id="312624at2"/>
<feature type="compositionally biased region" description="Polar residues" evidence="5">
    <location>
        <begin position="12"/>
        <end position="22"/>
    </location>
</feature>
<feature type="region of interest" description="Disordered" evidence="5">
    <location>
        <begin position="1"/>
        <end position="25"/>
    </location>
</feature>
<dbReference type="Pfam" id="PF13738">
    <property type="entry name" value="Pyr_redox_3"/>
    <property type="match status" value="1"/>
</dbReference>
<reference evidence="6 7" key="1">
    <citation type="submission" date="2018-08" db="EMBL/GenBank/DDBJ databases">
        <title>Genetic Globetrotter - A new plasmid hitch-hiking vast phylogenetic and geographic distances.</title>
        <authorList>
            <person name="Vollmers J."/>
            <person name="Petersen J."/>
        </authorList>
    </citation>
    <scope>NUCLEOTIDE SEQUENCE [LARGE SCALE GENOMIC DNA]</scope>
    <source>
        <strain evidence="6 7">DSM 26383</strain>
        <plasmid evidence="7">pridsm_01</plasmid>
    </source>
</reference>
<proteinExistence type="predicted"/>